<keyword evidence="1" id="KW-0175">Coiled coil</keyword>
<feature type="region of interest" description="Disordered" evidence="2">
    <location>
        <begin position="118"/>
        <end position="144"/>
    </location>
</feature>
<evidence type="ECO:0000313" key="4">
    <source>
        <dbReference type="Proteomes" id="UP001221413"/>
    </source>
</evidence>
<dbReference type="EMBL" id="JAQGDS010000002">
    <property type="protein sequence ID" value="KAJ6262978.1"/>
    <property type="molecule type" value="Genomic_DNA"/>
</dbReference>
<sequence>MFLGSQYKALQASRDRLSEQLDRVTDKARRLHLENTELDKQCELWEQFVVNREMELASLLDELNEITNEIPDSETSLRLAGVKAAVVALMAKVEALAISLGGTQAQAEREVGDEVDSFAGQAEVSKDGAVTGENEAGSDIESEVQGGALEQAALEVDVDGALQADFTAK</sequence>
<accession>A0AAD6J1W8</accession>
<gene>
    <name evidence="3" type="ORF">Dda_1536</name>
</gene>
<organism evidence="3 4">
    <name type="scientific">Drechslerella dactyloides</name>
    <name type="common">Nematode-trapping fungus</name>
    <name type="synonym">Arthrobotrys dactyloides</name>
    <dbReference type="NCBI Taxonomy" id="74499"/>
    <lineage>
        <taxon>Eukaryota</taxon>
        <taxon>Fungi</taxon>
        <taxon>Dikarya</taxon>
        <taxon>Ascomycota</taxon>
        <taxon>Pezizomycotina</taxon>
        <taxon>Orbiliomycetes</taxon>
        <taxon>Orbiliales</taxon>
        <taxon>Orbiliaceae</taxon>
        <taxon>Drechslerella</taxon>
    </lineage>
</organism>
<evidence type="ECO:0000256" key="1">
    <source>
        <dbReference type="SAM" id="Coils"/>
    </source>
</evidence>
<keyword evidence="4" id="KW-1185">Reference proteome</keyword>
<reference evidence="3" key="1">
    <citation type="submission" date="2023-01" db="EMBL/GenBank/DDBJ databases">
        <title>The chitinases involved in constricting ring structure development in the nematode-trapping fungus Drechslerella dactyloides.</title>
        <authorList>
            <person name="Wang R."/>
            <person name="Zhang L."/>
            <person name="Tang P."/>
            <person name="Li S."/>
            <person name="Liang L."/>
        </authorList>
    </citation>
    <scope>NUCLEOTIDE SEQUENCE</scope>
    <source>
        <strain evidence="3">YMF1.00031</strain>
    </source>
</reference>
<evidence type="ECO:0000313" key="3">
    <source>
        <dbReference type="EMBL" id="KAJ6262978.1"/>
    </source>
</evidence>
<evidence type="ECO:0000256" key="2">
    <source>
        <dbReference type="SAM" id="MobiDB-lite"/>
    </source>
</evidence>
<name>A0AAD6J1W8_DREDA</name>
<dbReference type="AlphaFoldDB" id="A0AAD6J1W8"/>
<comment type="caution">
    <text evidence="3">The sequence shown here is derived from an EMBL/GenBank/DDBJ whole genome shotgun (WGS) entry which is preliminary data.</text>
</comment>
<protein>
    <submittedName>
        <fullName evidence="3">Uncharacterized protein</fullName>
    </submittedName>
</protein>
<dbReference type="Proteomes" id="UP001221413">
    <property type="component" value="Unassembled WGS sequence"/>
</dbReference>
<feature type="coiled-coil region" evidence="1">
    <location>
        <begin position="7"/>
        <end position="69"/>
    </location>
</feature>
<proteinExistence type="predicted"/>